<dbReference type="AlphaFoldDB" id="A0A7Y9DZU4"/>
<evidence type="ECO:0000256" key="1">
    <source>
        <dbReference type="SAM" id="MobiDB-lite"/>
    </source>
</evidence>
<keyword evidence="3" id="KW-1185">Reference proteome</keyword>
<evidence type="ECO:0000313" key="2">
    <source>
        <dbReference type="EMBL" id="NYD38583.1"/>
    </source>
</evidence>
<name>A0A7Y9DZU4_9PSEU</name>
<proteinExistence type="predicted"/>
<dbReference type="Proteomes" id="UP000535890">
    <property type="component" value="Unassembled WGS sequence"/>
</dbReference>
<feature type="region of interest" description="Disordered" evidence="1">
    <location>
        <begin position="91"/>
        <end position="116"/>
    </location>
</feature>
<organism evidence="2 3">
    <name type="scientific">Actinomycetospora corticicola</name>
    <dbReference type="NCBI Taxonomy" id="663602"/>
    <lineage>
        <taxon>Bacteria</taxon>
        <taxon>Bacillati</taxon>
        <taxon>Actinomycetota</taxon>
        <taxon>Actinomycetes</taxon>
        <taxon>Pseudonocardiales</taxon>
        <taxon>Pseudonocardiaceae</taxon>
        <taxon>Actinomycetospora</taxon>
    </lineage>
</organism>
<accession>A0A7Y9DZU4</accession>
<comment type="caution">
    <text evidence="2">The sequence shown here is derived from an EMBL/GenBank/DDBJ whole genome shotgun (WGS) entry which is preliminary data.</text>
</comment>
<gene>
    <name evidence="2" type="ORF">BJ983_004685</name>
</gene>
<sequence length="116" mass="12988">MDDEGRRRLTEAVRRAHETLGEVTEMQARCPDGVDRFDWSADLLDDLARIALQVGDAAAALTGGEDDELEARSRDLATTIVRRRNDALTPLRSPRRRMPRATVPTQLDARAVSRYA</sequence>
<protein>
    <submittedName>
        <fullName evidence="2">Uncharacterized protein</fullName>
    </submittedName>
</protein>
<evidence type="ECO:0000313" key="3">
    <source>
        <dbReference type="Proteomes" id="UP000535890"/>
    </source>
</evidence>
<dbReference type="RefSeq" id="WP_179796006.1">
    <property type="nucleotide sequence ID" value="NZ_BAABHP010000027.1"/>
</dbReference>
<reference evidence="2 3" key="1">
    <citation type="submission" date="2020-07" db="EMBL/GenBank/DDBJ databases">
        <title>Sequencing the genomes of 1000 actinobacteria strains.</title>
        <authorList>
            <person name="Klenk H.-P."/>
        </authorList>
    </citation>
    <scope>NUCLEOTIDE SEQUENCE [LARGE SCALE GENOMIC DNA]</scope>
    <source>
        <strain evidence="2 3">DSM 45772</strain>
    </source>
</reference>
<dbReference type="EMBL" id="JACCBN010000001">
    <property type="protein sequence ID" value="NYD38583.1"/>
    <property type="molecule type" value="Genomic_DNA"/>
</dbReference>